<reference evidence="2 3" key="1">
    <citation type="submission" date="2017-12" db="EMBL/GenBank/DDBJ databases">
        <authorList>
            <person name="Levesque S."/>
        </authorList>
    </citation>
    <scope>NUCLEOTIDE SEQUENCE [LARGE SCALE GENOMIC DNA]</scope>
    <source>
        <strain evidence="2 3">SMQ-1417</strain>
    </source>
</reference>
<reference evidence="2 3" key="2">
    <citation type="submission" date="2019-01" db="EMBL/GenBank/DDBJ databases">
        <title>Comparative genomic analysis of Brevibacterium aurantiacum sheds light on its evolution and its adaptation to smear-ripened cheeses.</title>
        <authorList>
            <person name="Moineau S."/>
        </authorList>
    </citation>
    <scope>NUCLEOTIDE SEQUENCE [LARGE SCALE GENOMIC DNA]</scope>
    <source>
        <strain evidence="2 3">SMQ-1417</strain>
    </source>
</reference>
<feature type="transmembrane region" description="Helical" evidence="1">
    <location>
        <begin position="136"/>
        <end position="159"/>
    </location>
</feature>
<gene>
    <name evidence="2" type="ORF">CXR23_07140</name>
</gene>
<protein>
    <submittedName>
        <fullName evidence="2">Uncharacterized protein</fullName>
    </submittedName>
</protein>
<evidence type="ECO:0000313" key="2">
    <source>
        <dbReference type="EMBL" id="AZT92942.1"/>
    </source>
</evidence>
<keyword evidence="1" id="KW-1133">Transmembrane helix</keyword>
<evidence type="ECO:0000313" key="3">
    <source>
        <dbReference type="Proteomes" id="UP000283000"/>
    </source>
</evidence>
<dbReference type="EMBL" id="CP025330">
    <property type="protein sequence ID" value="AZT92942.1"/>
    <property type="molecule type" value="Genomic_DNA"/>
</dbReference>
<evidence type="ECO:0000256" key="1">
    <source>
        <dbReference type="SAM" id="Phobius"/>
    </source>
</evidence>
<organism evidence="2 3">
    <name type="scientific">Brevibacterium aurantiacum</name>
    <dbReference type="NCBI Taxonomy" id="273384"/>
    <lineage>
        <taxon>Bacteria</taxon>
        <taxon>Bacillati</taxon>
        <taxon>Actinomycetota</taxon>
        <taxon>Actinomycetes</taxon>
        <taxon>Micrococcales</taxon>
        <taxon>Brevibacteriaceae</taxon>
        <taxon>Brevibacterium</taxon>
    </lineage>
</organism>
<keyword evidence="1" id="KW-0812">Transmembrane</keyword>
<dbReference type="Proteomes" id="UP000283000">
    <property type="component" value="Chromosome"/>
</dbReference>
<name>A0A3Q9NQQ8_BREAU</name>
<sequence>MKSSRSGSLIDSIRYAQSTLGFDVVGVGVFYHSILSRLTATGSKTNIVKVLDELDSEVVHRNTFRNCLTPATGATNNLVDDPRRHCSIADRGTRWNLIFLQQRSRATDRRQNSHALESQQHCPGLFAHCHRPAINALDLAACDILVYFGLMFVLIVPLVRLRSHTLLTIGTAMIIVLPVLRYLLH</sequence>
<accession>A0A3Q9NQQ8</accession>
<dbReference type="AlphaFoldDB" id="A0A3Q9NQQ8"/>
<dbReference type="RefSeq" id="WP_127362875.1">
    <property type="nucleotide sequence ID" value="NZ_CP025330.1"/>
</dbReference>
<feature type="transmembrane region" description="Helical" evidence="1">
    <location>
        <begin position="165"/>
        <end position="184"/>
    </location>
</feature>
<proteinExistence type="predicted"/>
<keyword evidence="1" id="KW-0472">Membrane</keyword>